<feature type="domain" description="AAA+ ATPase" evidence="14">
    <location>
        <begin position="148"/>
        <end position="299"/>
    </location>
</feature>
<keyword evidence="8" id="KW-0653">Protein transport</keyword>
<dbReference type="GO" id="GO:0006614">
    <property type="term" value="P:SRP-dependent cotranslational protein targeting to membrane"/>
    <property type="evidence" value="ECO:0007669"/>
    <property type="project" value="InterPro"/>
</dbReference>
<dbReference type="SMART" id="SM00382">
    <property type="entry name" value="AAA"/>
    <property type="match status" value="1"/>
</dbReference>
<keyword evidence="9" id="KW-0342">GTP-binding</keyword>
<dbReference type="GO" id="GO:0015031">
    <property type="term" value="P:protein transport"/>
    <property type="evidence" value="ECO:0007669"/>
    <property type="project" value="UniProtKB-KW"/>
</dbReference>
<keyword evidence="10" id="KW-0472">Membrane</keyword>
<evidence type="ECO:0000313" key="16">
    <source>
        <dbReference type="EMBL" id="SVC28288.1"/>
    </source>
</evidence>
<reference evidence="16" key="1">
    <citation type="submission" date="2018-05" db="EMBL/GenBank/DDBJ databases">
        <authorList>
            <person name="Lanie J.A."/>
            <person name="Ng W.-L."/>
            <person name="Kazmierczak K.M."/>
            <person name="Andrzejewski T.M."/>
            <person name="Davidsen T.M."/>
            <person name="Wayne K.J."/>
            <person name="Tettelin H."/>
            <person name="Glass J.I."/>
            <person name="Rusch D."/>
            <person name="Podicherti R."/>
            <person name="Tsui H.-C.T."/>
            <person name="Winkler M.E."/>
        </authorList>
    </citation>
    <scope>NUCLEOTIDE SEQUENCE</scope>
</reference>
<dbReference type="GO" id="GO:0003924">
    <property type="term" value="F:GTPase activity"/>
    <property type="evidence" value="ECO:0007669"/>
    <property type="project" value="InterPro"/>
</dbReference>
<evidence type="ECO:0000256" key="10">
    <source>
        <dbReference type="ARBA" id="ARBA00023136"/>
    </source>
</evidence>
<evidence type="ECO:0000256" key="6">
    <source>
        <dbReference type="ARBA" id="ARBA00022741"/>
    </source>
</evidence>
<evidence type="ECO:0000259" key="14">
    <source>
        <dbReference type="SMART" id="SM00382"/>
    </source>
</evidence>
<dbReference type="SMART" id="SM00962">
    <property type="entry name" value="SRP54"/>
    <property type="match status" value="1"/>
</dbReference>
<evidence type="ECO:0000256" key="5">
    <source>
        <dbReference type="ARBA" id="ARBA00022475"/>
    </source>
</evidence>
<comment type="similarity">
    <text evidence="2">Belongs to the GTP-binding SRP family.</text>
</comment>
<dbReference type="SUPFAM" id="SSF52540">
    <property type="entry name" value="P-loop containing nucleoside triphosphate hydrolases"/>
    <property type="match status" value="2"/>
</dbReference>
<evidence type="ECO:0000259" key="15">
    <source>
        <dbReference type="SMART" id="SM00962"/>
    </source>
</evidence>
<evidence type="ECO:0000256" key="11">
    <source>
        <dbReference type="ARBA" id="ARBA00023225"/>
    </source>
</evidence>
<protein>
    <recommendedName>
        <fullName evidence="3">Flagellar biosynthesis protein FlhF</fullName>
    </recommendedName>
    <alternativeName>
        <fullName evidence="13">Flagella-associated GTP-binding protein</fullName>
    </alternativeName>
</protein>
<feature type="non-terminal residue" evidence="16">
    <location>
        <position position="301"/>
    </location>
</feature>
<dbReference type="Gene3D" id="3.40.50.300">
    <property type="entry name" value="P-loop containing nucleotide triphosphate hydrolases"/>
    <property type="match status" value="1"/>
</dbReference>
<proteinExistence type="inferred from homology"/>
<dbReference type="PANTHER" id="PTHR43134">
    <property type="entry name" value="SIGNAL RECOGNITION PARTICLE RECEPTOR SUBUNIT ALPHA"/>
    <property type="match status" value="1"/>
</dbReference>
<dbReference type="GO" id="GO:0005047">
    <property type="term" value="F:signal recognition particle binding"/>
    <property type="evidence" value="ECO:0007669"/>
    <property type="project" value="TreeGrafter"/>
</dbReference>
<evidence type="ECO:0000256" key="2">
    <source>
        <dbReference type="ARBA" id="ARBA00008531"/>
    </source>
</evidence>
<evidence type="ECO:0000256" key="12">
    <source>
        <dbReference type="ARBA" id="ARBA00025337"/>
    </source>
</evidence>
<comment type="function">
    <text evidence="12">Necessary for flagellar biosynthesis. May be involved in translocation of the flagellum.</text>
</comment>
<comment type="subcellular location">
    <subcellularLocation>
        <location evidence="1">Cell membrane</location>
        <topology evidence="1">Peripheral membrane protein</topology>
        <orientation evidence="1">Cytoplasmic side</orientation>
    </subcellularLocation>
</comment>
<evidence type="ECO:0000256" key="9">
    <source>
        <dbReference type="ARBA" id="ARBA00023134"/>
    </source>
</evidence>
<keyword evidence="5" id="KW-1003">Cell membrane</keyword>
<dbReference type="InterPro" id="IPR047040">
    <property type="entry name" value="FlhF__GTPase_dom"/>
</dbReference>
<sequence>MGSDALIMTTRSIRDHSGWNGGKASKVEITAAIDSATNNVETGVKVKTSETAFEMPSFTSEFEPDMKFLMYSLLSQTERAKSLGIKSPQLDLFSKLAENGLDEKIIAKIFSKISPLNDNPDALKSEFVKTMKRLIVCRGGIETSNGNSPKKIVLVGPTGAGKTTTISKIAANLIYHQKKKVALISLDTFRVGGIEQLQIYGDIMGIPVETAQDRLSFEECVKRHSDKDVVLIDTMGRCHKDHSYSTQLSKVFEGLNEVETHLVLSLGSNEKQFMESYKQFYPLGINRVLFTKIDEGLNFGS</sequence>
<keyword evidence="4" id="KW-0813">Transport</keyword>
<dbReference type="InterPro" id="IPR003593">
    <property type="entry name" value="AAA+_ATPase"/>
</dbReference>
<dbReference type="AlphaFoldDB" id="A0A382KUM3"/>
<evidence type="ECO:0000256" key="13">
    <source>
        <dbReference type="ARBA" id="ARBA00030866"/>
    </source>
</evidence>
<evidence type="ECO:0000256" key="8">
    <source>
        <dbReference type="ARBA" id="ARBA00022927"/>
    </source>
</evidence>
<keyword evidence="6" id="KW-0547">Nucleotide-binding</keyword>
<dbReference type="FunFam" id="3.40.50.300:FF:000695">
    <property type="entry name" value="Flagellar biosynthesis regulator FlhF"/>
    <property type="match status" value="1"/>
</dbReference>
<dbReference type="PANTHER" id="PTHR43134:SF3">
    <property type="entry name" value="FLAGELLAR BIOSYNTHESIS PROTEIN FLHF"/>
    <property type="match status" value="1"/>
</dbReference>
<organism evidence="16">
    <name type="scientific">marine metagenome</name>
    <dbReference type="NCBI Taxonomy" id="408172"/>
    <lineage>
        <taxon>unclassified sequences</taxon>
        <taxon>metagenomes</taxon>
        <taxon>ecological metagenomes</taxon>
    </lineage>
</organism>
<evidence type="ECO:0000256" key="7">
    <source>
        <dbReference type="ARBA" id="ARBA00022795"/>
    </source>
</evidence>
<evidence type="ECO:0000256" key="3">
    <source>
        <dbReference type="ARBA" id="ARBA00014919"/>
    </source>
</evidence>
<dbReference type="InterPro" id="IPR000897">
    <property type="entry name" value="SRP54_GTPase_dom"/>
</dbReference>
<evidence type="ECO:0000256" key="4">
    <source>
        <dbReference type="ARBA" id="ARBA00022448"/>
    </source>
</evidence>
<dbReference type="GO" id="GO:0005886">
    <property type="term" value="C:plasma membrane"/>
    <property type="evidence" value="ECO:0007669"/>
    <property type="project" value="UniProtKB-SubCell"/>
</dbReference>
<dbReference type="GO" id="GO:0005525">
    <property type="term" value="F:GTP binding"/>
    <property type="evidence" value="ECO:0007669"/>
    <property type="project" value="UniProtKB-KW"/>
</dbReference>
<gene>
    <name evidence="16" type="ORF">METZ01_LOCUS281142</name>
</gene>
<name>A0A382KUM3_9ZZZZ</name>
<dbReference type="GO" id="GO:0044781">
    <property type="term" value="P:bacterial-type flagellum organization"/>
    <property type="evidence" value="ECO:0007669"/>
    <property type="project" value="UniProtKB-KW"/>
</dbReference>
<accession>A0A382KUM3</accession>
<dbReference type="InterPro" id="IPR027417">
    <property type="entry name" value="P-loop_NTPase"/>
</dbReference>
<dbReference type="CDD" id="cd17873">
    <property type="entry name" value="FlhF"/>
    <property type="match status" value="1"/>
</dbReference>
<keyword evidence="7" id="KW-1005">Bacterial flagellum biogenesis</keyword>
<dbReference type="EMBL" id="UINC01083003">
    <property type="protein sequence ID" value="SVC28288.1"/>
    <property type="molecule type" value="Genomic_DNA"/>
</dbReference>
<feature type="domain" description="SRP54-type proteins GTP-binding" evidence="15">
    <location>
        <begin position="149"/>
        <end position="300"/>
    </location>
</feature>
<dbReference type="Pfam" id="PF00448">
    <property type="entry name" value="SRP54"/>
    <property type="match status" value="1"/>
</dbReference>
<keyword evidence="11" id="KW-1006">Bacterial flagellum protein export</keyword>
<dbReference type="Gene3D" id="1.20.120.1380">
    <property type="entry name" value="Flagellar FlhF biosynthesis protein, N domain"/>
    <property type="match status" value="1"/>
</dbReference>
<evidence type="ECO:0000256" key="1">
    <source>
        <dbReference type="ARBA" id="ARBA00004413"/>
    </source>
</evidence>